<protein>
    <recommendedName>
        <fullName evidence="5">AMP-dependent synthetase/ligase domain-containing protein</fullName>
    </recommendedName>
</protein>
<dbReference type="InterPro" id="IPR042099">
    <property type="entry name" value="ANL_N_sf"/>
</dbReference>
<proteinExistence type="inferred from homology"/>
<dbReference type="RefSeq" id="WP_038498783.1">
    <property type="nucleotide sequence ID" value="NZ_AFWK01000060.1"/>
</dbReference>
<name>A0A077DFZ2_9BURK</name>
<reference evidence="6 7" key="1">
    <citation type="journal article" date="2014" name="BMC Genomics">
        <title>A genomic perspective on a new bacterial genus and species from the Alcaligenaceae family, Basilea psittacipulmonis.</title>
        <authorList>
            <person name="Whiteson K.L."/>
            <person name="Hernandez D."/>
            <person name="Lazarevic V."/>
            <person name="Gaia N."/>
            <person name="Farinelli L."/>
            <person name="Francois P."/>
            <person name="Pilo P."/>
            <person name="Frey J."/>
            <person name="Schrenzel J."/>
        </authorList>
    </citation>
    <scope>NUCLEOTIDE SEQUENCE [LARGE SCALE GENOMIC DNA]</scope>
    <source>
        <strain evidence="6 7">DSM 24701</strain>
    </source>
</reference>
<evidence type="ECO:0000259" key="5">
    <source>
        <dbReference type="Pfam" id="PF00501"/>
    </source>
</evidence>
<keyword evidence="2" id="KW-0436">Ligase</keyword>
<dbReference type="InterPro" id="IPR000873">
    <property type="entry name" value="AMP-dep_synth/lig_dom"/>
</dbReference>
<dbReference type="PANTHER" id="PTHR43605:SF10">
    <property type="entry name" value="ACYL-COA SYNTHETASE MEDIUM CHAIN FAMILY MEMBER 3"/>
    <property type="match status" value="1"/>
</dbReference>
<evidence type="ECO:0000256" key="4">
    <source>
        <dbReference type="ARBA" id="ARBA00022840"/>
    </source>
</evidence>
<dbReference type="PANTHER" id="PTHR43605">
    <property type="entry name" value="ACYL-COENZYME A SYNTHETASE"/>
    <property type="match status" value="1"/>
</dbReference>
<evidence type="ECO:0000256" key="2">
    <source>
        <dbReference type="ARBA" id="ARBA00022598"/>
    </source>
</evidence>
<dbReference type="GO" id="GO:0015645">
    <property type="term" value="F:fatty acid ligase activity"/>
    <property type="evidence" value="ECO:0007669"/>
    <property type="project" value="TreeGrafter"/>
</dbReference>
<dbReference type="Gene3D" id="3.40.50.12780">
    <property type="entry name" value="N-terminal domain of ligase-like"/>
    <property type="match status" value="2"/>
</dbReference>
<evidence type="ECO:0000256" key="1">
    <source>
        <dbReference type="ARBA" id="ARBA00006432"/>
    </source>
</evidence>
<dbReference type="Pfam" id="PF00501">
    <property type="entry name" value="AMP-binding"/>
    <property type="match status" value="1"/>
</dbReference>
<dbReference type="EMBL" id="CP009238">
    <property type="protein sequence ID" value="AIL32332.1"/>
    <property type="molecule type" value="Genomic_DNA"/>
</dbReference>
<dbReference type="HOGENOM" id="CLU_000022_59_10_4"/>
<dbReference type="GO" id="GO:0006637">
    <property type="term" value="P:acyl-CoA metabolic process"/>
    <property type="evidence" value="ECO:0007669"/>
    <property type="project" value="TreeGrafter"/>
</dbReference>
<dbReference type="KEGG" id="bpsi:IX83_02465"/>
<dbReference type="STRING" id="1072685.IX83_02465"/>
<gene>
    <name evidence="6" type="ORF">IX83_02465</name>
</gene>
<dbReference type="SUPFAM" id="SSF56801">
    <property type="entry name" value="Acetyl-CoA synthetase-like"/>
    <property type="match status" value="1"/>
</dbReference>
<dbReference type="GO" id="GO:0005524">
    <property type="term" value="F:ATP binding"/>
    <property type="evidence" value="ECO:0007669"/>
    <property type="project" value="UniProtKB-KW"/>
</dbReference>
<dbReference type="Proteomes" id="UP000028945">
    <property type="component" value="Chromosome"/>
</dbReference>
<evidence type="ECO:0000313" key="7">
    <source>
        <dbReference type="Proteomes" id="UP000028945"/>
    </source>
</evidence>
<evidence type="ECO:0000256" key="3">
    <source>
        <dbReference type="ARBA" id="ARBA00022741"/>
    </source>
</evidence>
<keyword evidence="7" id="KW-1185">Reference proteome</keyword>
<comment type="similarity">
    <text evidence="1">Belongs to the ATP-dependent AMP-binding enzyme family.</text>
</comment>
<dbReference type="GO" id="GO:0006633">
    <property type="term" value="P:fatty acid biosynthetic process"/>
    <property type="evidence" value="ECO:0007669"/>
    <property type="project" value="TreeGrafter"/>
</dbReference>
<dbReference type="eggNOG" id="COG0365">
    <property type="taxonomic scope" value="Bacteria"/>
</dbReference>
<organism evidence="6 7">
    <name type="scientific">Basilea psittacipulmonis DSM 24701</name>
    <dbReference type="NCBI Taxonomy" id="1072685"/>
    <lineage>
        <taxon>Bacteria</taxon>
        <taxon>Pseudomonadati</taxon>
        <taxon>Pseudomonadota</taxon>
        <taxon>Betaproteobacteria</taxon>
        <taxon>Burkholderiales</taxon>
        <taxon>Alcaligenaceae</taxon>
        <taxon>Basilea</taxon>
    </lineage>
</organism>
<dbReference type="InterPro" id="IPR051087">
    <property type="entry name" value="Mitochondrial_ACSM"/>
</dbReference>
<dbReference type="OrthoDB" id="9766486at2"/>
<sequence length="444" mass="50285">MSTKDYSQYQSLYNEFEWLIPHNLNIAEMCCHRWAANPHEARRAAIFFEDQVGQLTEYSYKKLADTVTKLARGFLRMGVRPQDRILIITQHSAEAAVCVLAALTVGALAVPLPANLTSAQYQARFIDTQAKVAVIDHTTISNVMGAIDNASTVKQIIGIHTEDERLIQWRTLLARQDTHPLFTQTSASTPAILMYSDDPNSLESEIFTHSCLIGTLPGFVCSQNWYPQTGDIFWSNYGFDTPKGIIHALLPVLYFGNTIVGCPSGRTMPRLFNLLQHYQVTNILITAKELDRIKENITSEQISDYDINIRNIACESSDLSQDTKDWIEANLHTTINTFFSHPKAFYIAGDANIKWPQADVRSLGMPYPGHKLAIFNAKGKEVANGEVGDLHIFLNDKHDYPDPIISKMYWKDKQRHRHDYVDAESINLGIKAKFDEYGRLWKIS</sequence>
<dbReference type="AlphaFoldDB" id="A0A077DFZ2"/>
<dbReference type="GO" id="GO:0004321">
    <property type="term" value="F:fatty-acyl-CoA synthase activity"/>
    <property type="evidence" value="ECO:0007669"/>
    <property type="project" value="TreeGrafter"/>
</dbReference>
<feature type="domain" description="AMP-dependent synthetase/ligase" evidence="5">
    <location>
        <begin position="34"/>
        <end position="196"/>
    </location>
</feature>
<accession>A0A077DFZ2</accession>
<keyword evidence="4" id="KW-0067">ATP-binding</keyword>
<keyword evidence="3" id="KW-0547">Nucleotide-binding</keyword>
<evidence type="ECO:0000313" key="6">
    <source>
        <dbReference type="EMBL" id="AIL32332.1"/>
    </source>
</evidence>